<dbReference type="AlphaFoldDB" id="F5RDP4"/>
<keyword evidence="4 7" id="KW-0812">Transmembrane</keyword>
<dbReference type="eggNOG" id="COG1459">
    <property type="taxonomic scope" value="Bacteria"/>
</dbReference>
<dbReference type="OrthoDB" id="9805682at2"/>
<dbReference type="GO" id="GO:0015628">
    <property type="term" value="P:protein secretion by the type II secretion system"/>
    <property type="evidence" value="ECO:0007669"/>
    <property type="project" value="TreeGrafter"/>
</dbReference>
<dbReference type="Gene3D" id="1.20.81.30">
    <property type="entry name" value="Type II secretion system (T2SS), domain F"/>
    <property type="match status" value="2"/>
</dbReference>
<evidence type="ECO:0000256" key="3">
    <source>
        <dbReference type="ARBA" id="ARBA00022475"/>
    </source>
</evidence>
<gene>
    <name evidence="9" type="ORF">METUNv1_02411</name>
</gene>
<feature type="domain" description="Type II secretion system protein GspF" evidence="8">
    <location>
        <begin position="268"/>
        <end position="389"/>
    </location>
</feature>
<dbReference type="STRING" id="1000565.METUNv1_02411"/>
<feature type="transmembrane region" description="Helical" evidence="7">
    <location>
        <begin position="216"/>
        <end position="236"/>
    </location>
</feature>
<evidence type="ECO:0000256" key="5">
    <source>
        <dbReference type="ARBA" id="ARBA00022989"/>
    </source>
</evidence>
<comment type="caution">
    <text evidence="9">The sequence shown here is derived from an EMBL/GenBank/DDBJ whole genome shotgun (WGS) entry which is preliminary data.</text>
</comment>
<reference evidence="9 10" key="1">
    <citation type="journal article" date="2011" name="J. Bacteriol.">
        <title>Genome sequence of Methyloversatilis universalis FAM5T, a methylotrophic representative of the order Rhodocyclales.</title>
        <authorList>
            <person name="Kittichotirat W."/>
            <person name="Good N.M."/>
            <person name="Hall R."/>
            <person name="Bringel F."/>
            <person name="Lajus A."/>
            <person name="Medigue C."/>
            <person name="Smalley N.E."/>
            <person name="Beck D."/>
            <person name="Bumgarner R."/>
            <person name="Vuilleumier S."/>
            <person name="Kalyuzhnaya M.G."/>
        </authorList>
    </citation>
    <scope>NUCLEOTIDE SEQUENCE [LARGE SCALE GENOMIC DNA]</scope>
    <source>
        <strain evidence="10">ATCC BAA-1314 / JCM 13912 / FAM5</strain>
    </source>
</reference>
<evidence type="ECO:0000256" key="1">
    <source>
        <dbReference type="ARBA" id="ARBA00004651"/>
    </source>
</evidence>
<evidence type="ECO:0000256" key="4">
    <source>
        <dbReference type="ARBA" id="ARBA00022692"/>
    </source>
</evidence>
<dbReference type="GO" id="GO:0005886">
    <property type="term" value="C:plasma membrane"/>
    <property type="evidence" value="ECO:0007669"/>
    <property type="project" value="UniProtKB-SubCell"/>
</dbReference>
<feature type="transmembrane region" description="Helical" evidence="7">
    <location>
        <begin position="163"/>
        <end position="186"/>
    </location>
</feature>
<protein>
    <submittedName>
        <fullName evidence="9">Type II secretion system protein</fullName>
    </submittedName>
</protein>
<feature type="transmembrane region" description="Helical" evidence="7">
    <location>
        <begin position="371"/>
        <end position="392"/>
    </location>
</feature>
<evidence type="ECO:0000256" key="7">
    <source>
        <dbReference type="SAM" id="Phobius"/>
    </source>
</evidence>
<evidence type="ECO:0000313" key="9">
    <source>
        <dbReference type="EMBL" id="EGK71025.1"/>
    </source>
</evidence>
<comment type="subcellular location">
    <subcellularLocation>
        <location evidence="1">Cell membrane</location>
        <topology evidence="1">Multi-pass membrane protein</topology>
    </subcellularLocation>
</comment>
<accession>F5RDP4</accession>
<proteinExistence type="inferred from homology"/>
<dbReference type="PANTHER" id="PTHR30012">
    <property type="entry name" value="GENERAL SECRETION PATHWAY PROTEIN"/>
    <property type="match status" value="1"/>
</dbReference>
<dbReference type="InterPro" id="IPR018076">
    <property type="entry name" value="T2SS_GspF_dom"/>
</dbReference>
<keyword evidence="3" id="KW-1003">Cell membrane</keyword>
<comment type="similarity">
    <text evidence="2">Belongs to the GSP F family.</text>
</comment>
<dbReference type="PANTHER" id="PTHR30012:SF4">
    <property type="entry name" value="MSHA BIOGENESIS PROTEIN MSHG"/>
    <property type="match status" value="1"/>
</dbReference>
<sequence length="400" mass="44193">MAIFSYKAMNAQGRMVFGRMDAANLVDLEMRLKRMQLDFINGQPMKHAQPLFGHSLPRIELINFSFHLEQLVRSGVPLIEALTDLRDSTDHPRMREIVASLVESIEGGRSLSQAMAEHPAAFSKVFCALVRAGELTGNLPEVLREQVEAFKWEDELVSQTRRLLTYPAIVGSFLLFVIAVLMLVVVPDLARFFRNTGLELPLQTRILMGTSEFLQAWWPALIVLVVAAGIGAATALRVNPALRQRLDWIKLNLPVIGPILHKVVLSRFASMFAMMYGAGIPIIDAVRTSEDVVGNAAVRDALMRAGLLIGQGQNVTAAFQSVGLFPPLVVRMLRVGESTGALDRALREVSYFYTRDVRESIARAQAAMEPALTLVLGLLLMSVAFAVLGPVYDMLTKLRI</sequence>
<keyword evidence="6 7" id="KW-0472">Membrane</keyword>
<dbReference type="Pfam" id="PF00482">
    <property type="entry name" value="T2SSF"/>
    <property type="match status" value="2"/>
</dbReference>
<dbReference type="Proteomes" id="UP000005019">
    <property type="component" value="Unassembled WGS sequence"/>
</dbReference>
<dbReference type="InterPro" id="IPR003004">
    <property type="entry name" value="GspF/PilC"/>
</dbReference>
<dbReference type="RefSeq" id="WP_008061971.1">
    <property type="nucleotide sequence ID" value="NZ_AFHG01000052.1"/>
</dbReference>
<evidence type="ECO:0000256" key="6">
    <source>
        <dbReference type="ARBA" id="ARBA00023136"/>
    </source>
</evidence>
<name>F5RDP4_METUF</name>
<organism evidence="9 10">
    <name type="scientific">Methyloversatilis universalis (strain ATCC BAA-1314 / DSM 25237 / JCM 13912 / CCUG 52030 / FAM5)</name>
    <dbReference type="NCBI Taxonomy" id="1000565"/>
    <lineage>
        <taxon>Bacteria</taxon>
        <taxon>Pseudomonadati</taxon>
        <taxon>Pseudomonadota</taxon>
        <taxon>Betaproteobacteria</taxon>
        <taxon>Nitrosomonadales</taxon>
        <taxon>Sterolibacteriaceae</taxon>
        <taxon>Methyloversatilis</taxon>
    </lineage>
</organism>
<feature type="domain" description="Type II secretion system protein GspF" evidence="8">
    <location>
        <begin position="71"/>
        <end position="187"/>
    </location>
</feature>
<evidence type="ECO:0000259" key="8">
    <source>
        <dbReference type="Pfam" id="PF00482"/>
    </source>
</evidence>
<evidence type="ECO:0000256" key="2">
    <source>
        <dbReference type="ARBA" id="ARBA00005745"/>
    </source>
</evidence>
<dbReference type="InterPro" id="IPR042094">
    <property type="entry name" value="T2SS_GspF_sf"/>
</dbReference>
<keyword evidence="10" id="KW-1185">Reference proteome</keyword>
<evidence type="ECO:0000313" key="10">
    <source>
        <dbReference type="Proteomes" id="UP000005019"/>
    </source>
</evidence>
<keyword evidence="5 7" id="KW-1133">Transmembrane helix</keyword>
<dbReference type="EMBL" id="AFHG01000052">
    <property type="protein sequence ID" value="EGK71025.1"/>
    <property type="molecule type" value="Genomic_DNA"/>
</dbReference>
<dbReference type="PRINTS" id="PR00812">
    <property type="entry name" value="BCTERIALGSPF"/>
</dbReference>